<keyword evidence="2" id="KW-0540">Nuclease</keyword>
<dbReference type="Gene3D" id="3.30.730.10">
    <property type="entry name" value="AP2/ERF domain"/>
    <property type="match status" value="1"/>
</dbReference>
<keyword evidence="3" id="KW-1185">Reference proteome</keyword>
<evidence type="ECO:0000259" key="1">
    <source>
        <dbReference type="Pfam" id="PF13392"/>
    </source>
</evidence>
<evidence type="ECO:0000313" key="3">
    <source>
        <dbReference type="Proteomes" id="UP000829647"/>
    </source>
</evidence>
<dbReference type="SUPFAM" id="SSF54060">
    <property type="entry name" value="His-Me finger endonucleases"/>
    <property type="match status" value="1"/>
</dbReference>
<dbReference type="RefSeq" id="WP_247976555.1">
    <property type="nucleotide sequence ID" value="NZ_CP095848.1"/>
</dbReference>
<dbReference type="InterPro" id="IPR044925">
    <property type="entry name" value="His-Me_finger_sf"/>
</dbReference>
<dbReference type="EMBL" id="CP095848">
    <property type="protein sequence ID" value="UPL50543.1"/>
    <property type="molecule type" value="Genomic_DNA"/>
</dbReference>
<sequence length="188" mass="21525">MSTYEQQNTEVTTATLPEFPAYTFYADGRIYSDYLNRFLIQNAINGRGYKVVNLRDKIGKSKTYNLHSIIARAFLGESTGLYVDHINRVRTDNRIENLRYVTASENTRNSIQQDNSASKYVGVTWCKKQGKWKSRITINNKDVNIAYHVDEIEAAKAYDRYAVTVGRKPNFSTATITAIPTFTKPKFI</sequence>
<dbReference type="InterPro" id="IPR036955">
    <property type="entry name" value="AP2/ERF_dom_sf"/>
</dbReference>
<reference evidence="2 3" key="1">
    <citation type="submission" date="2022-04" db="EMBL/GenBank/DDBJ databases">
        <title>Hymenobacter sp. isolated from the air.</title>
        <authorList>
            <person name="Won M."/>
            <person name="Lee C.-M."/>
            <person name="Woen H.-Y."/>
            <person name="Kwon S.-W."/>
        </authorList>
    </citation>
    <scope>NUCLEOTIDE SEQUENCE [LARGE SCALE GENOMIC DNA]</scope>
    <source>
        <strain evidence="3">5516 S-25</strain>
    </source>
</reference>
<evidence type="ECO:0000313" key="2">
    <source>
        <dbReference type="EMBL" id="UPL50543.1"/>
    </source>
</evidence>
<dbReference type="Gene3D" id="3.90.75.20">
    <property type="match status" value="1"/>
</dbReference>
<keyword evidence="2" id="KW-0378">Hydrolase</keyword>
<keyword evidence="2" id="KW-0255">Endonuclease</keyword>
<dbReference type="Proteomes" id="UP000829647">
    <property type="component" value="Chromosome"/>
</dbReference>
<dbReference type="InterPro" id="IPR016177">
    <property type="entry name" value="DNA-bd_dom_sf"/>
</dbReference>
<name>A0ABY4JCK3_9BACT</name>
<feature type="domain" description="HNH nuclease" evidence="1">
    <location>
        <begin position="66"/>
        <end position="108"/>
    </location>
</feature>
<gene>
    <name evidence="2" type="ORF">MWH26_06450</name>
</gene>
<proteinExistence type="predicted"/>
<accession>A0ABY4JCK3</accession>
<organism evidence="2 3">
    <name type="scientific">Hymenobacter sublimis</name>
    <dbReference type="NCBI Taxonomy" id="2933777"/>
    <lineage>
        <taxon>Bacteria</taxon>
        <taxon>Pseudomonadati</taxon>
        <taxon>Bacteroidota</taxon>
        <taxon>Cytophagia</taxon>
        <taxon>Cytophagales</taxon>
        <taxon>Hymenobacteraceae</taxon>
        <taxon>Hymenobacter</taxon>
    </lineage>
</organism>
<dbReference type="GO" id="GO:0004519">
    <property type="term" value="F:endonuclease activity"/>
    <property type="evidence" value="ECO:0007669"/>
    <property type="project" value="UniProtKB-KW"/>
</dbReference>
<dbReference type="InterPro" id="IPR003615">
    <property type="entry name" value="HNH_nuc"/>
</dbReference>
<protein>
    <submittedName>
        <fullName evidence="2">HNH endonuclease</fullName>
    </submittedName>
</protein>
<dbReference type="Pfam" id="PF13392">
    <property type="entry name" value="HNH_3"/>
    <property type="match status" value="1"/>
</dbReference>
<dbReference type="SUPFAM" id="SSF54171">
    <property type="entry name" value="DNA-binding domain"/>
    <property type="match status" value="1"/>
</dbReference>